<keyword evidence="2" id="KW-1185">Reference proteome</keyword>
<sequence length="79" mass="8716">MEDEKGILGANGYSHRGVVPNNLGVDKCHIPFTDKNLTKYVTLSGKVDQTLDNLSHDEHCLVPAGTLRTIWLVLKVLTD</sequence>
<evidence type="ECO:0000313" key="2">
    <source>
        <dbReference type="Proteomes" id="UP001189624"/>
    </source>
</evidence>
<organism evidence="1 2">
    <name type="scientific">Sphenostylis stenocarpa</name>
    <dbReference type="NCBI Taxonomy" id="92480"/>
    <lineage>
        <taxon>Eukaryota</taxon>
        <taxon>Viridiplantae</taxon>
        <taxon>Streptophyta</taxon>
        <taxon>Embryophyta</taxon>
        <taxon>Tracheophyta</taxon>
        <taxon>Spermatophyta</taxon>
        <taxon>Magnoliopsida</taxon>
        <taxon>eudicotyledons</taxon>
        <taxon>Gunneridae</taxon>
        <taxon>Pentapetalae</taxon>
        <taxon>rosids</taxon>
        <taxon>fabids</taxon>
        <taxon>Fabales</taxon>
        <taxon>Fabaceae</taxon>
        <taxon>Papilionoideae</taxon>
        <taxon>50 kb inversion clade</taxon>
        <taxon>NPAAA clade</taxon>
        <taxon>indigoferoid/millettioid clade</taxon>
        <taxon>Phaseoleae</taxon>
        <taxon>Sphenostylis</taxon>
    </lineage>
</organism>
<gene>
    <name evidence="1" type="ORF">AYBTSS11_LOCUS17812</name>
</gene>
<proteinExistence type="predicted"/>
<dbReference type="Proteomes" id="UP001189624">
    <property type="component" value="Chromosome 5"/>
</dbReference>
<protein>
    <submittedName>
        <fullName evidence="1">Uncharacterized protein</fullName>
    </submittedName>
</protein>
<reference evidence="1" key="1">
    <citation type="submission" date="2023-10" db="EMBL/GenBank/DDBJ databases">
        <authorList>
            <person name="Domelevo Entfellner J.-B."/>
        </authorList>
    </citation>
    <scope>NUCLEOTIDE SEQUENCE</scope>
</reference>
<accession>A0AA86SH77</accession>
<name>A0AA86SH77_9FABA</name>
<evidence type="ECO:0000313" key="1">
    <source>
        <dbReference type="EMBL" id="CAJ1958573.1"/>
    </source>
</evidence>
<dbReference type="Gramene" id="rna-AYBTSS11_LOCUS17812">
    <property type="protein sequence ID" value="CAJ1958573.1"/>
    <property type="gene ID" value="gene-AYBTSS11_LOCUS17812"/>
</dbReference>
<dbReference type="EMBL" id="OY731402">
    <property type="protein sequence ID" value="CAJ1958573.1"/>
    <property type="molecule type" value="Genomic_DNA"/>
</dbReference>
<dbReference type="AlphaFoldDB" id="A0AA86SH77"/>